<dbReference type="SMART" id="SM00046">
    <property type="entry name" value="DAGKc"/>
    <property type="match status" value="1"/>
</dbReference>
<dbReference type="InterPro" id="IPR045540">
    <property type="entry name" value="YegS/DAGK_C"/>
</dbReference>
<evidence type="ECO:0000313" key="3">
    <source>
        <dbReference type="Proteomes" id="UP000698028"/>
    </source>
</evidence>
<keyword evidence="2" id="KW-0808">Transferase</keyword>
<dbReference type="PANTHER" id="PTHR30492:SF0">
    <property type="entry name" value="METHYLGLYOXAL SYNTHASE"/>
    <property type="match status" value="1"/>
</dbReference>
<protein>
    <submittedName>
        <fullName evidence="2">YegS/Rv2252/BmrU family lipid kinase</fullName>
    </submittedName>
</protein>
<evidence type="ECO:0000259" key="1">
    <source>
        <dbReference type="PROSITE" id="PS50146"/>
    </source>
</evidence>
<dbReference type="Proteomes" id="UP000698028">
    <property type="component" value="Unassembled WGS sequence"/>
</dbReference>
<proteinExistence type="predicted"/>
<reference evidence="2 3" key="1">
    <citation type="submission" date="2021-07" db="EMBL/GenBank/DDBJ databases">
        <title>The draft genome sequence of Sphingomicrobium sp. B8.</title>
        <authorList>
            <person name="Mu L."/>
        </authorList>
    </citation>
    <scope>NUCLEOTIDE SEQUENCE [LARGE SCALE GENOMIC DNA]</scope>
    <source>
        <strain evidence="2 3">B8</strain>
    </source>
</reference>
<comment type="caution">
    <text evidence="2">The sequence shown here is derived from an EMBL/GenBank/DDBJ whole genome shotgun (WGS) entry which is preliminary data.</text>
</comment>
<feature type="domain" description="DAGKc" evidence="1">
    <location>
        <begin position="4"/>
        <end position="131"/>
    </location>
</feature>
<keyword evidence="2" id="KW-0418">Kinase</keyword>
<dbReference type="PANTHER" id="PTHR30492">
    <property type="entry name" value="METHYLGLYOXAL SYNTHASE"/>
    <property type="match status" value="1"/>
</dbReference>
<dbReference type="PROSITE" id="PS50146">
    <property type="entry name" value="DAGK"/>
    <property type="match status" value="1"/>
</dbReference>
<sequence>MSEASPKQAILVVNAMSRRGEEAFEQACELIEGAGIELIERHAVDDPNDLRPTIEQAIQKAPMVIVGGGDGTISSFAGSFKNKDTVLAVLPLGTANSFARTLGFPIELEEAAQAITDGKVEKIDLGCIDGHWFANVAALGLSPLIAETIPDKLKKYLSFLGYILWAAYMAFRFHPFRLTVDIDGQRETHWSTEVRIANGRFHGGVELVEDADIEDGRITVQAITGKSLWHLAWSWFTTVFHLRARERTWREWEAPELKLETQPPKKISVDGEIRASTPCEVKVMRHAIRVVVPA</sequence>
<name>A0ABS6V7L6_9SPHN</name>
<accession>A0ABS6V7L6</accession>
<dbReference type="RefSeq" id="WP_218633446.1">
    <property type="nucleotide sequence ID" value="NZ_JAHVAH010000001.1"/>
</dbReference>
<dbReference type="EMBL" id="JAHVAH010000001">
    <property type="protein sequence ID" value="MBW0145549.1"/>
    <property type="molecule type" value="Genomic_DNA"/>
</dbReference>
<dbReference type="GO" id="GO:0016301">
    <property type="term" value="F:kinase activity"/>
    <property type="evidence" value="ECO:0007669"/>
    <property type="project" value="UniProtKB-KW"/>
</dbReference>
<dbReference type="Pfam" id="PF19279">
    <property type="entry name" value="YegS_C"/>
    <property type="match status" value="1"/>
</dbReference>
<evidence type="ECO:0000313" key="2">
    <source>
        <dbReference type="EMBL" id="MBW0145549.1"/>
    </source>
</evidence>
<dbReference type="InterPro" id="IPR004363">
    <property type="entry name" value="Methylgl_synth"/>
</dbReference>
<organism evidence="2 3">
    <name type="scientific">Sphingomicrobium clamense</name>
    <dbReference type="NCBI Taxonomy" id="2851013"/>
    <lineage>
        <taxon>Bacteria</taxon>
        <taxon>Pseudomonadati</taxon>
        <taxon>Pseudomonadota</taxon>
        <taxon>Alphaproteobacteria</taxon>
        <taxon>Sphingomonadales</taxon>
        <taxon>Sphingomonadaceae</taxon>
        <taxon>Sphingomicrobium</taxon>
    </lineage>
</organism>
<dbReference type="NCBIfam" id="TIGR00147">
    <property type="entry name" value="YegS/Rv2252/BmrU family lipid kinase"/>
    <property type="match status" value="1"/>
</dbReference>
<dbReference type="InterPro" id="IPR001206">
    <property type="entry name" value="Diacylglycerol_kinase_cat_dom"/>
</dbReference>
<keyword evidence="3" id="KW-1185">Reference proteome</keyword>
<dbReference type="Pfam" id="PF00781">
    <property type="entry name" value="DAGK_cat"/>
    <property type="match status" value="1"/>
</dbReference>
<gene>
    <name evidence="2" type="ORF">KTQ36_09620</name>
</gene>
<dbReference type="InterPro" id="IPR005218">
    <property type="entry name" value="Diacylglycerol/lipid_kinase"/>
</dbReference>